<name>A0A6G9Y0Q0_NOCBR</name>
<protein>
    <submittedName>
        <fullName evidence="1">Uncharacterized protein</fullName>
    </submittedName>
</protein>
<organism evidence="1 2">
    <name type="scientific">Nocardia brasiliensis</name>
    <dbReference type="NCBI Taxonomy" id="37326"/>
    <lineage>
        <taxon>Bacteria</taxon>
        <taxon>Bacillati</taxon>
        <taxon>Actinomycetota</taxon>
        <taxon>Actinomycetes</taxon>
        <taxon>Mycobacteriales</taxon>
        <taxon>Nocardiaceae</taxon>
        <taxon>Nocardia</taxon>
    </lineage>
</organism>
<reference evidence="1 2" key="1">
    <citation type="journal article" date="2019" name="ACS Chem. Biol.">
        <title>Identification and Mobilization of a Cryptic Antibiotic Biosynthesis Gene Locus from a Human-Pathogenic Nocardia Isolate.</title>
        <authorList>
            <person name="Herisse M."/>
            <person name="Ishida K."/>
            <person name="Porter J.L."/>
            <person name="Howden B."/>
            <person name="Hertweck C."/>
            <person name="Stinear T.P."/>
            <person name="Pidot S.J."/>
        </authorList>
    </citation>
    <scope>NUCLEOTIDE SEQUENCE [LARGE SCALE GENOMIC DNA]</scope>
    <source>
        <strain evidence="1 2">AUSMDU00024985</strain>
    </source>
</reference>
<gene>
    <name evidence="1" type="ORF">F5X71_34530</name>
</gene>
<evidence type="ECO:0000313" key="1">
    <source>
        <dbReference type="EMBL" id="QIS06744.1"/>
    </source>
</evidence>
<dbReference type="Proteomes" id="UP000501705">
    <property type="component" value="Chromosome"/>
</dbReference>
<dbReference type="EMBL" id="CP046171">
    <property type="protein sequence ID" value="QIS06744.1"/>
    <property type="molecule type" value="Genomic_DNA"/>
</dbReference>
<dbReference type="AlphaFoldDB" id="A0A6G9Y0Q0"/>
<sequence length="184" mass="19841">MRADDVDAAVFVASMSYEIAQLHNDVRVAWRRGSESQRMVRLTARSARRTIFASVADEGANVMMSARQVRQSSATCIPLVAVAMVVLGCSSSPEDEARNLEMHRQRLLTGKCRELVEGELKSPGSAKFSGETVTGDAAAGWTAAGNVDSQNSFGALLRSAWSCSARLEADGDTIYVKLTRLAQL</sequence>
<proteinExistence type="predicted"/>
<dbReference type="RefSeq" id="WP_167465759.1">
    <property type="nucleotide sequence ID" value="NZ_CP046171.1"/>
</dbReference>
<accession>A0A6G9Y0Q0</accession>
<evidence type="ECO:0000313" key="2">
    <source>
        <dbReference type="Proteomes" id="UP000501705"/>
    </source>
</evidence>